<dbReference type="EMBL" id="JAAGWF010000005">
    <property type="protein sequence ID" value="NEK57013.1"/>
    <property type="molecule type" value="Genomic_DNA"/>
</dbReference>
<dbReference type="GO" id="GO:0009523">
    <property type="term" value="C:photosystem II"/>
    <property type="evidence" value="ECO:0007669"/>
    <property type="project" value="UniProtKB-KW"/>
</dbReference>
<dbReference type="PANTHER" id="PTHR47128">
    <property type="match status" value="1"/>
</dbReference>
<dbReference type="InterPro" id="IPR044256">
    <property type="entry name" value="HCF244-like"/>
</dbReference>
<organism evidence="4 5">
    <name type="scientific">Geodermatophilus sabuli</name>
    <dbReference type="NCBI Taxonomy" id="1564158"/>
    <lineage>
        <taxon>Bacteria</taxon>
        <taxon>Bacillati</taxon>
        <taxon>Actinomycetota</taxon>
        <taxon>Actinomycetes</taxon>
        <taxon>Geodermatophilales</taxon>
        <taxon>Geodermatophilaceae</taxon>
        <taxon>Geodermatophilus</taxon>
    </lineage>
</organism>
<evidence type="ECO:0000313" key="4">
    <source>
        <dbReference type="EMBL" id="NEK57013.1"/>
    </source>
</evidence>
<protein>
    <submittedName>
        <fullName evidence="4">NAD(P)H-binding protein</fullName>
    </submittedName>
</protein>
<evidence type="ECO:0000259" key="3">
    <source>
        <dbReference type="Pfam" id="PF13460"/>
    </source>
</evidence>
<dbReference type="Gene3D" id="3.40.50.720">
    <property type="entry name" value="NAD(P)-binding Rossmann-like Domain"/>
    <property type="match status" value="1"/>
</dbReference>
<keyword evidence="5" id="KW-1185">Reference proteome</keyword>
<dbReference type="GO" id="GO:0015979">
    <property type="term" value="P:photosynthesis"/>
    <property type="evidence" value="ECO:0007669"/>
    <property type="project" value="UniProtKB-KW"/>
</dbReference>
<feature type="domain" description="NAD(P)-binding" evidence="3">
    <location>
        <begin position="8"/>
        <end position="199"/>
    </location>
</feature>
<proteinExistence type="predicted"/>
<gene>
    <name evidence="4" type="ORF">GCU56_03890</name>
</gene>
<dbReference type="RefSeq" id="WP_163480208.1">
    <property type="nucleotide sequence ID" value="NZ_JAAGWF010000005.1"/>
</dbReference>
<evidence type="ECO:0000313" key="5">
    <source>
        <dbReference type="Proteomes" id="UP000470246"/>
    </source>
</evidence>
<dbReference type="InterPro" id="IPR016040">
    <property type="entry name" value="NAD(P)-bd_dom"/>
</dbReference>
<dbReference type="InterPro" id="IPR036291">
    <property type="entry name" value="NAD(P)-bd_dom_sf"/>
</dbReference>
<accession>A0A7K3VY29</accession>
<evidence type="ECO:0000256" key="2">
    <source>
        <dbReference type="ARBA" id="ARBA00023276"/>
    </source>
</evidence>
<keyword evidence="2" id="KW-0604">Photosystem II</keyword>
<dbReference type="AlphaFoldDB" id="A0A7K3VY29"/>
<dbReference type="PANTHER" id="PTHR47128:SF2">
    <property type="entry name" value="PROTEIN HIGH CHLOROPHYLL FLUORESCENCE PHENOTYPE 244, CHLOROPLASTIC"/>
    <property type="match status" value="1"/>
</dbReference>
<dbReference type="SUPFAM" id="SSF51735">
    <property type="entry name" value="NAD(P)-binding Rossmann-fold domains"/>
    <property type="match status" value="1"/>
</dbReference>
<reference evidence="4 5" key="1">
    <citation type="submission" date="2020-02" db="EMBL/GenBank/DDBJ databases">
        <title>Geodermatophilus sabuli CPCC 205279 I12A-02694.</title>
        <authorList>
            <person name="Jiang Z."/>
        </authorList>
    </citation>
    <scope>NUCLEOTIDE SEQUENCE [LARGE SCALE GENOMIC DNA]</scope>
    <source>
        <strain evidence="4 5">I12A-02694</strain>
    </source>
</reference>
<dbReference type="Proteomes" id="UP000470246">
    <property type="component" value="Unassembled WGS sequence"/>
</dbReference>
<name>A0A7K3VY29_9ACTN</name>
<evidence type="ECO:0000256" key="1">
    <source>
        <dbReference type="ARBA" id="ARBA00022531"/>
    </source>
</evidence>
<sequence length="306" mass="32012">MGTLLLCGGTGVLGGRIATLLAGRGVRVRVMVRAGSDESALRALGAEIVTGDLTDPASLDRAVTDAGTVVSTANAIGRLLAGRARGLTLDAVDRVGNLALVRAAETAGVERFVFVSMSGLSAAMVARSPFAAAKRQTERALAASPMPSVVVRPSRFQETWLSPRTGIHPDRRLAVVYGRGRTPERLVAVGDVAEACVRLALAGDPPSTVEVGGSEALTRHQVVDGFERETGTRFRRIRVPRPALAAGSRALRRAKPELASILGMALTADEEDDGVGPDALRRLGIEPRTTSQAISDLVRERVAADG</sequence>
<dbReference type="Pfam" id="PF13460">
    <property type="entry name" value="NAD_binding_10"/>
    <property type="match status" value="1"/>
</dbReference>
<keyword evidence="1" id="KW-0602">Photosynthesis</keyword>
<comment type="caution">
    <text evidence="4">The sequence shown here is derived from an EMBL/GenBank/DDBJ whole genome shotgun (WGS) entry which is preliminary data.</text>
</comment>